<dbReference type="PANTHER" id="PTHR43071:SF1">
    <property type="entry name" value="2-AMINO-4-HYDROXY-6-HYDROXYMETHYLDIHYDROPTERIDINE PYROPHOSPHOKINASE"/>
    <property type="match status" value="1"/>
</dbReference>
<dbReference type="Proteomes" id="UP000320791">
    <property type="component" value="Unassembled WGS sequence"/>
</dbReference>
<dbReference type="NCBIfam" id="TIGR01498">
    <property type="entry name" value="folK"/>
    <property type="match status" value="1"/>
</dbReference>
<comment type="catalytic activity">
    <reaction evidence="1">
        <text>6-hydroxymethyl-7,8-dihydropterin + ATP = (7,8-dihydropterin-6-yl)methyl diphosphate + AMP + H(+)</text>
        <dbReference type="Rhea" id="RHEA:11412"/>
        <dbReference type="ChEBI" id="CHEBI:15378"/>
        <dbReference type="ChEBI" id="CHEBI:30616"/>
        <dbReference type="ChEBI" id="CHEBI:44841"/>
        <dbReference type="ChEBI" id="CHEBI:72950"/>
        <dbReference type="ChEBI" id="CHEBI:456215"/>
        <dbReference type="EC" id="2.7.6.3"/>
    </reaction>
</comment>
<dbReference type="Gene3D" id="3.30.70.560">
    <property type="entry name" value="7,8-Dihydro-6-hydroxymethylpterin-pyrophosphokinase HPPK"/>
    <property type="match status" value="1"/>
</dbReference>
<name>A0A5C5UBI6_9CORY</name>
<evidence type="ECO:0000256" key="7">
    <source>
        <dbReference type="ARBA" id="ARBA00022840"/>
    </source>
</evidence>
<keyword evidence="5" id="KW-0547">Nucleotide-binding</keyword>
<dbReference type="GO" id="GO:0005524">
    <property type="term" value="F:ATP binding"/>
    <property type="evidence" value="ECO:0007669"/>
    <property type="project" value="UniProtKB-KW"/>
</dbReference>
<dbReference type="InterPro" id="IPR000550">
    <property type="entry name" value="Hppk"/>
</dbReference>
<gene>
    <name evidence="10" type="primary">folK</name>
    <name evidence="10" type="ORF">FRX94_10585</name>
</gene>
<dbReference type="SUPFAM" id="SSF55083">
    <property type="entry name" value="6-hydroxymethyl-7,8-dihydropterin pyrophosphokinase, HPPK"/>
    <property type="match status" value="1"/>
</dbReference>
<dbReference type="UniPathway" id="UPA00077">
    <property type="reaction ID" value="UER00155"/>
</dbReference>
<dbReference type="GO" id="GO:0046654">
    <property type="term" value="P:tetrahydrofolate biosynthetic process"/>
    <property type="evidence" value="ECO:0007669"/>
    <property type="project" value="UniProtKB-UniPathway"/>
</dbReference>
<dbReference type="EMBL" id="VOHM01000026">
    <property type="protein sequence ID" value="TWT22850.1"/>
    <property type="molecule type" value="Genomic_DNA"/>
</dbReference>
<proteinExistence type="predicted"/>
<evidence type="ECO:0000256" key="5">
    <source>
        <dbReference type="ARBA" id="ARBA00022741"/>
    </source>
</evidence>
<dbReference type="CDD" id="cd00483">
    <property type="entry name" value="HPPK"/>
    <property type="match status" value="1"/>
</dbReference>
<dbReference type="Pfam" id="PF01288">
    <property type="entry name" value="HPPK"/>
    <property type="match status" value="1"/>
</dbReference>
<dbReference type="InterPro" id="IPR035907">
    <property type="entry name" value="Hppk_sf"/>
</dbReference>
<dbReference type="OrthoDB" id="9808041at2"/>
<dbReference type="PANTHER" id="PTHR43071">
    <property type="entry name" value="2-AMINO-4-HYDROXY-6-HYDROXYMETHYLDIHYDROPTERIDINE PYROPHOSPHOKINASE"/>
    <property type="match status" value="1"/>
</dbReference>
<dbReference type="EC" id="2.7.6.3" evidence="3"/>
<keyword evidence="4 10" id="KW-0808">Transferase</keyword>
<comment type="caution">
    <text evidence="10">The sequence shown here is derived from an EMBL/GenBank/DDBJ whole genome shotgun (WGS) entry which is preliminary data.</text>
</comment>
<reference evidence="10 11" key="1">
    <citation type="submission" date="2019-08" db="EMBL/GenBank/DDBJ databases">
        <authorList>
            <person name="Lei W."/>
        </authorList>
    </citation>
    <scope>NUCLEOTIDE SEQUENCE [LARGE SCALE GENOMIC DNA]</scope>
    <source>
        <strain evidence="10 11">CCUG 58627</strain>
    </source>
</reference>
<dbReference type="GO" id="GO:0003848">
    <property type="term" value="F:2-amino-4-hydroxy-6-hydroxymethyldihydropteridine diphosphokinase activity"/>
    <property type="evidence" value="ECO:0007669"/>
    <property type="project" value="UniProtKB-EC"/>
</dbReference>
<evidence type="ECO:0000256" key="1">
    <source>
        <dbReference type="ARBA" id="ARBA00000198"/>
    </source>
</evidence>
<evidence type="ECO:0000256" key="4">
    <source>
        <dbReference type="ARBA" id="ARBA00022679"/>
    </source>
</evidence>
<organism evidence="10 11">
    <name type="scientific">Corynebacterium canis</name>
    <dbReference type="NCBI Taxonomy" id="679663"/>
    <lineage>
        <taxon>Bacteria</taxon>
        <taxon>Bacillati</taxon>
        <taxon>Actinomycetota</taxon>
        <taxon>Actinomycetes</taxon>
        <taxon>Mycobacteriales</taxon>
        <taxon>Corynebacteriaceae</taxon>
        <taxon>Corynebacterium</taxon>
    </lineage>
</organism>
<keyword evidence="8" id="KW-0289">Folate biosynthesis</keyword>
<evidence type="ECO:0000313" key="10">
    <source>
        <dbReference type="EMBL" id="TWT22850.1"/>
    </source>
</evidence>
<evidence type="ECO:0000256" key="8">
    <source>
        <dbReference type="ARBA" id="ARBA00022909"/>
    </source>
</evidence>
<dbReference type="GO" id="GO:0016301">
    <property type="term" value="F:kinase activity"/>
    <property type="evidence" value="ECO:0007669"/>
    <property type="project" value="UniProtKB-KW"/>
</dbReference>
<evidence type="ECO:0000256" key="6">
    <source>
        <dbReference type="ARBA" id="ARBA00022777"/>
    </source>
</evidence>
<protein>
    <recommendedName>
        <fullName evidence="3">2-amino-4-hydroxy-6-hydroxymethyldihydropteridine diphosphokinase</fullName>
        <ecNumber evidence="3">2.7.6.3</ecNumber>
    </recommendedName>
</protein>
<dbReference type="GO" id="GO:0046656">
    <property type="term" value="P:folic acid biosynthetic process"/>
    <property type="evidence" value="ECO:0007669"/>
    <property type="project" value="UniProtKB-KW"/>
</dbReference>
<evidence type="ECO:0000313" key="11">
    <source>
        <dbReference type="Proteomes" id="UP000320791"/>
    </source>
</evidence>
<evidence type="ECO:0000259" key="9">
    <source>
        <dbReference type="PROSITE" id="PS00794"/>
    </source>
</evidence>
<comment type="pathway">
    <text evidence="2">Cofactor biosynthesis; tetrahydrofolate biosynthesis; 2-amino-4-hydroxy-6-hydroxymethyl-7,8-dihydropteridine diphosphate from 7,8-dihydroneopterin triphosphate: step 4/4.</text>
</comment>
<dbReference type="PROSITE" id="PS00794">
    <property type="entry name" value="HPPK"/>
    <property type="match status" value="1"/>
</dbReference>
<keyword evidence="7" id="KW-0067">ATP-binding</keyword>
<keyword evidence="11" id="KW-1185">Reference proteome</keyword>
<accession>A0A5C5UBI6</accession>
<keyword evidence="6 10" id="KW-0418">Kinase</keyword>
<evidence type="ECO:0000256" key="2">
    <source>
        <dbReference type="ARBA" id="ARBA00005051"/>
    </source>
</evidence>
<sequence>MMRAVLSIGSNLGDRAANLRGVVAGLGESVVAVSPLYATPPWGGVEQPDFYNAILIVETSRTPVQLLRAGLALEDAAYRRRATRWGPRTLDVDLVTCVVDGVEVRSDTEELRLPHPHAAARAFVLVPWLAVEPEAVLGGYRVAELVAGLDTSGIAMVAKEWV</sequence>
<evidence type="ECO:0000256" key="3">
    <source>
        <dbReference type="ARBA" id="ARBA00013253"/>
    </source>
</evidence>
<feature type="domain" description="7,8-dihydro-6-hydroxymethylpterin-pyrophosphokinase" evidence="9">
    <location>
        <begin position="84"/>
        <end position="95"/>
    </location>
</feature>
<dbReference type="AlphaFoldDB" id="A0A5C5UBI6"/>